<comment type="caution">
    <text evidence="2">The sequence shown here is derived from an EMBL/GenBank/DDBJ whole genome shotgun (WGS) entry which is preliminary data.</text>
</comment>
<dbReference type="Gene3D" id="3.20.20.370">
    <property type="entry name" value="Glycoside hydrolase/deacetylase"/>
    <property type="match status" value="1"/>
</dbReference>
<feature type="region of interest" description="Disordered" evidence="1">
    <location>
        <begin position="41"/>
        <end position="117"/>
    </location>
</feature>
<evidence type="ECO:0008006" key="4">
    <source>
        <dbReference type="Google" id="ProtNLM"/>
    </source>
</evidence>
<dbReference type="GO" id="GO:0005975">
    <property type="term" value="P:carbohydrate metabolic process"/>
    <property type="evidence" value="ECO:0007669"/>
    <property type="project" value="InterPro"/>
</dbReference>
<dbReference type="EMBL" id="BMKA01000001">
    <property type="protein sequence ID" value="GGA11297.1"/>
    <property type="molecule type" value="Genomic_DNA"/>
</dbReference>
<reference evidence="2" key="2">
    <citation type="submission" date="2020-09" db="EMBL/GenBank/DDBJ databases">
        <authorList>
            <person name="Sun Q."/>
            <person name="Zhou Y."/>
        </authorList>
    </citation>
    <scope>NUCLEOTIDE SEQUENCE</scope>
    <source>
        <strain evidence="2">CGMCC 1.15880</strain>
    </source>
</reference>
<feature type="compositionally biased region" description="Polar residues" evidence="1">
    <location>
        <begin position="52"/>
        <end position="97"/>
    </location>
</feature>
<evidence type="ECO:0000256" key="1">
    <source>
        <dbReference type="SAM" id="MobiDB-lite"/>
    </source>
</evidence>
<sequence>MANWGKTAGVVSGLAVGLTSGVFLAALNPILPKTDTTTVSNAPEQAAGAPSSAANVTDSTSVVQGAGTQDSSTDADQSPTLALGKTGSSTEPPSLDQSPREVVTVDQQDNAPTSVDAARQRTVNADVAVLTPTTQVPSETELSITMPVEADTPETTELALINPDDGAEIQPTVSSDPADPVIMRRPSAETAGPDALVPETDEGGADVPRLNADGTVERQEISDSRKIGVLEDAASLLPQLDTEPDVILATKPEPEAARTPVRILPIVPDASDEEIAEPAPRGETVRSAVFSPTAQPNTSGTFATLGSRLPTIGDSGENGISTLGQSAISKRIPTIGDDEPVLSGQIATPEIGALRANANDFTPTGKPLVSVVLLDNGQIEEKLSKFSRLGLPLAIAIPVDQPNVPAKARAYRNAGFEVLALSPRDVKLSLPGGQTEDQVAALLEQFFTLMPEAIGLIDRPEALMQRDQRLVRSVVGYFAQTGHGIITYAGGLNAAPRLADQQDVAFGLVSHILNGAEDTETVVSGYLNRAARTARSKGSSIVLAIPNDETLTALLNWSLGINARTVSFAPVSAALMAGNP</sequence>
<dbReference type="SUPFAM" id="SSF88713">
    <property type="entry name" value="Glycoside hydrolase/deacetylase"/>
    <property type="match status" value="1"/>
</dbReference>
<dbReference type="AlphaFoldDB" id="A0A916QTG3"/>
<keyword evidence="3" id="KW-1185">Reference proteome</keyword>
<dbReference type="CDD" id="cd10936">
    <property type="entry name" value="CE4_DAC2"/>
    <property type="match status" value="1"/>
</dbReference>
<protein>
    <recommendedName>
        <fullName evidence="4">Divergent polysaccharide deacetylase family protein</fullName>
    </recommendedName>
</protein>
<gene>
    <name evidence="2" type="primary">yibQ</name>
    <name evidence="2" type="ORF">GCM10011498_09340</name>
</gene>
<dbReference type="InterPro" id="IPR006837">
    <property type="entry name" value="Divergent_DAC"/>
</dbReference>
<dbReference type="InterPro" id="IPR011330">
    <property type="entry name" value="Glyco_hydro/deAcase_b/a-brl"/>
</dbReference>
<accession>A0A916QTG3</accession>
<name>A0A916QTG3_9RHOB</name>
<dbReference type="RefSeq" id="WP_188671363.1">
    <property type="nucleotide sequence ID" value="NZ_BMKA01000001.1"/>
</dbReference>
<feature type="region of interest" description="Disordered" evidence="1">
    <location>
        <begin position="187"/>
        <end position="213"/>
    </location>
</feature>
<evidence type="ECO:0000313" key="2">
    <source>
        <dbReference type="EMBL" id="GGA11297.1"/>
    </source>
</evidence>
<dbReference type="Pfam" id="PF04748">
    <property type="entry name" value="Polysacc_deac_2"/>
    <property type="match status" value="1"/>
</dbReference>
<proteinExistence type="predicted"/>
<evidence type="ECO:0000313" key="3">
    <source>
        <dbReference type="Proteomes" id="UP000628017"/>
    </source>
</evidence>
<organism evidence="2 3">
    <name type="scientific">Neptunicoccus cionae</name>
    <dbReference type="NCBI Taxonomy" id="2035344"/>
    <lineage>
        <taxon>Bacteria</taxon>
        <taxon>Pseudomonadati</taxon>
        <taxon>Pseudomonadota</taxon>
        <taxon>Alphaproteobacteria</taxon>
        <taxon>Rhodobacterales</taxon>
        <taxon>Paracoccaceae</taxon>
        <taxon>Neptunicoccus</taxon>
    </lineage>
</organism>
<dbReference type="Proteomes" id="UP000628017">
    <property type="component" value="Unassembled WGS sequence"/>
</dbReference>
<reference evidence="2" key="1">
    <citation type="journal article" date="2014" name="Int. J. Syst. Evol. Microbiol.">
        <title>Complete genome sequence of Corynebacterium casei LMG S-19264T (=DSM 44701T), isolated from a smear-ripened cheese.</title>
        <authorList>
            <consortium name="US DOE Joint Genome Institute (JGI-PGF)"/>
            <person name="Walter F."/>
            <person name="Albersmeier A."/>
            <person name="Kalinowski J."/>
            <person name="Ruckert C."/>
        </authorList>
    </citation>
    <scope>NUCLEOTIDE SEQUENCE</scope>
    <source>
        <strain evidence="2">CGMCC 1.15880</strain>
    </source>
</reference>